<gene>
    <name evidence="2" type="primary">cas5e</name>
    <name evidence="2" type="ORF">SH580_19770</name>
</gene>
<dbReference type="Gene3D" id="3.30.70.2660">
    <property type="match status" value="1"/>
</dbReference>
<keyword evidence="1" id="KW-0051">Antiviral defense</keyword>
<sequence>MPALAFYIDAPLQSWGASSKFQYRETNAFPTKSALIGLIAGALGIDKNLSSEANLLRPIADLKLTVVRLNKQLTQRAISPTRFTDFHTVGGGYTPLNERDQTSWQAMMCNHKASGGIKKTKGTPDGVITRRSYLTDARFAALLEGDAAILSQVQAALLDPVWGVWFGRKTCLPASPLTPTLGADRQAAFDQLLDALPAMTSAPLESFEYQEELDANPDQDGAFYQSDQPIAFGQHHGAVPAAYQARGIRHHRPATD</sequence>
<organism evidence="2 3">
    <name type="scientific">Coraliomargarita algicola</name>
    <dbReference type="NCBI Taxonomy" id="3092156"/>
    <lineage>
        <taxon>Bacteria</taxon>
        <taxon>Pseudomonadati</taxon>
        <taxon>Verrucomicrobiota</taxon>
        <taxon>Opitutia</taxon>
        <taxon>Puniceicoccales</taxon>
        <taxon>Coraliomargaritaceae</taxon>
        <taxon>Coraliomargarita</taxon>
    </lineage>
</organism>
<dbReference type="InterPro" id="IPR013422">
    <property type="entry name" value="CRISPR-assoc_prot_Cas5_N"/>
</dbReference>
<dbReference type="NCBIfam" id="TIGR02593">
    <property type="entry name" value="CRISPR_cas5"/>
    <property type="match status" value="1"/>
</dbReference>
<dbReference type="Pfam" id="PF09704">
    <property type="entry name" value="Cas_Cas5d"/>
    <property type="match status" value="1"/>
</dbReference>
<evidence type="ECO:0000256" key="1">
    <source>
        <dbReference type="ARBA" id="ARBA00023118"/>
    </source>
</evidence>
<protein>
    <submittedName>
        <fullName evidence="2">Type I-E CRISPR-associated protein Cas5/CasD</fullName>
    </submittedName>
</protein>
<dbReference type="NCBIfam" id="TIGR01868">
    <property type="entry name" value="casD_Cas5e"/>
    <property type="match status" value="1"/>
</dbReference>
<name>A0ABZ0RLK9_9BACT</name>
<evidence type="ECO:0000313" key="2">
    <source>
        <dbReference type="EMBL" id="WPJ95660.1"/>
    </source>
</evidence>
<dbReference type="CDD" id="cd09756">
    <property type="entry name" value="Cas5_I-E"/>
    <property type="match status" value="1"/>
</dbReference>
<evidence type="ECO:0000313" key="3">
    <source>
        <dbReference type="Proteomes" id="UP001324993"/>
    </source>
</evidence>
<dbReference type="InterPro" id="IPR010147">
    <property type="entry name" value="CRISPR-assoc_prot_CasD"/>
</dbReference>
<keyword evidence="3" id="KW-1185">Reference proteome</keyword>
<accession>A0ABZ0RLK9</accession>
<dbReference type="Proteomes" id="UP001324993">
    <property type="component" value="Chromosome"/>
</dbReference>
<dbReference type="RefSeq" id="WP_319832538.1">
    <property type="nucleotide sequence ID" value="NZ_CP138858.1"/>
</dbReference>
<dbReference type="EMBL" id="CP138858">
    <property type="protein sequence ID" value="WPJ95660.1"/>
    <property type="molecule type" value="Genomic_DNA"/>
</dbReference>
<dbReference type="InterPro" id="IPR021124">
    <property type="entry name" value="CRISPR-assoc_prot_Cas5"/>
</dbReference>
<proteinExistence type="predicted"/>
<reference evidence="2 3" key="1">
    <citation type="submission" date="2023-11" db="EMBL/GenBank/DDBJ databases">
        <title>Coraliomargarita sp. nov., isolated from marine algae.</title>
        <authorList>
            <person name="Lee J.K."/>
            <person name="Baek J.H."/>
            <person name="Kim J.M."/>
            <person name="Choi D.G."/>
            <person name="Jeon C.O."/>
        </authorList>
    </citation>
    <scope>NUCLEOTIDE SEQUENCE [LARGE SCALE GENOMIC DNA]</scope>
    <source>
        <strain evidence="2 3">J2-16</strain>
    </source>
</reference>